<evidence type="ECO:0000313" key="2">
    <source>
        <dbReference type="Proteomes" id="UP000091857"/>
    </source>
</evidence>
<comment type="caution">
    <text evidence="1">The sequence shown here is derived from an EMBL/GenBank/DDBJ whole genome shotgun (WGS) entry which is preliminary data.</text>
</comment>
<keyword evidence="2" id="KW-1185">Reference proteome</keyword>
<reference evidence="2" key="1">
    <citation type="journal article" date="2016" name="Nat. Biotechnol.">
        <title>Sequencing wild and cultivated cassava and related species reveals extensive interspecific hybridization and genetic diversity.</title>
        <authorList>
            <person name="Bredeson J.V."/>
            <person name="Lyons J.B."/>
            <person name="Prochnik S.E."/>
            <person name="Wu G.A."/>
            <person name="Ha C.M."/>
            <person name="Edsinger-Gonzales E."/>
            <person name="Grimwood J."/>
            <person name="Schmutz J."/>
            <person name="Rabbi I.Y."/>
            <person name="Egesi C."/>
            <person name="Nauluvula P."/>
            <person name="Lebot V."/>
            <person name="Ndunguru J."/>
            <person name="Mkamilo G."/>
            <person name="Bart R.S."/>
            <person name="Setter T.L."/>
            <person name="Gleadow R.M."/>
            <person name="Kulakow P."/>
            <person name="Ferguson M.E."/>
            <person name="Rounsley S."/>
            <person name="Rokhsar D.S."/>
        </authorList>
    </citation>
    <scope>NUCLEOTIDE SEQUENCE [LARGE SCALE GENOMIC DNA]</scope>
    <source>
        <strain evidence="2">cv. AM560-2</strain>
    </source>
</reference>
<accession>A0ACB7GDR0</accession>
<protein>
    <submittedName>
        <fullName evidence="1">Uncharacterized protein</fullName>
    </submittedName>
</protein>
<dbReference type="EMBL" id="CM004400">
    <property type="protein sequence ID" value="KAG8638365.1"/>
    <property type="molecule type" value="Genomic_DNA"/>
</dbReference>
<evidence type="ECO:0000313" key="1">
    <source>
        <dbReference type="EMBL" id="KAG8638365.1"/>
    </source>
</evidence>
<proteinExistence type="predicted"/>
<dbReference type="Proteomes" id="UP000091857">
    <property type="component" value="Chromosome 14"/>
</dbReference>
<organism evidence="1 2">
    <name type="scientific">Manihot esculenta</name>
    <name type="common">Cassava</name>
    <name type="synonym">Jatropha manihot</name>
    <dbReference type="NCBI Taxonomy" id="3983"/>
    <lineage>
        <taxon>Eukaryota</taxon>
        <taxon>Viridiplantae</taxon>
        <taxon>Streptophyta</taxon>
        <taxon>Embryophyta</taxon>
        <taxon>Tracheophyta</taxon>
        <taxon>Spermatophyta</taxon>
        <taxon>Magnoliopsida</taxon>
        <taxon>eudicotyledons</taxon>
        <taxon>Gunneridae</taxon>
        <taxon>Pentapetalae</taxon>
        <taxon>rosids</taxon>
        <taxon>fabids</taxon>
        <taxon>Malpighiales</taxon>
        <taxon>Euphorbiaceae</taxon>
        <taxon>Crotonoideae</taxon>
        <taxon>Manihoteae</taxon>
        <taxon>Manihot</taxon>
    </lineage>
</organism>
<sequence length="73" mass="8427">MYAISQIHSEKIGFQVSDKEEEEDEEEEDWFSSLQKVTDVVFSLEHKAYFAGELSPMLMCTLQFQMLFVLVGG</sequence>
<name>A0ACB7GDR0_MANES</name>
<gene>
    <name evidence="1" type="ORF">MANES_14G020150v8</name>
</gene>